<accession>A0A4P5P9S9</accession>
<evidence type="ECO:0000256" key="4">
    <source>
        <dbReference type="ARBA" id="ARBA00022989"/>
    </source>
</evidence>
<dbReference type="InterPro" id="IPR013525">
    <property type="entry name" value="ABC2_TM"/>
</dbReference>
<dbReference type="EMBL" id="BJCC01000001">
    <property type="protein sequence ID" value="GCF92242.1"/>
    <property type="molecule type" value="Genomic_DNA"/>
</dbReference>
<comment type="subcellular location">
    <subcellularLocation>
        <location evidence="1">Cell membrane</location>
        <topology evidence="1">Multi-pass membrane protein</topology>
    </subcellularLocation>
</comment>
<evidence type="ECO:0000256" key="6">
    <source>
        <dbReference type="SAM" id="Phobius"/>
    </source>
</evidence>
<dbReference type="Pfam" id="PF12698">
    <property type="entry name" value="ABC2_membrane_3"/>
    <property type="match status" value="1"/>
</dbReference>
<keyword evidence="5 6" id="KW-0472">Membrane</keyword>
<dbReference type="PANTHER" id="PTHR30294:SF29">
    <property type="entry name" value="MULTIDRUG ABC TRANSPORTER PERMEASE YBHS-RELATED"/>
    <property type="match status" value="1"/>
</dbReference>
<feature type="domain" description="ABC-2 type transporter transmembrane" evidence="7">
    <location>
        <begin position="21"/>
        <end position="385"/>
    </location>
</feature>
<keyword evidence="3 6" id="KW-0812">Transmembrane</keyword>
<dbReference type="GO" id="GO:0140359">
    <property type="term" value="F:ABC-type transporter activity"/>
    <property type="evidence" value="ECO:0007669"/>
    <property type="project" value="InterPro"/>
</dbReference>
<dbReference type="GO" id="GO:0005886">
    <property type="term" value="C:plasma membrane"/>
    <property type="evidence" value="ECO:0007669"/>
    <property type="project" value="UniProtKB-SubCell"/>
</dbReference>
<feature type="transmembrane region" description="Helical" evidence="6">
    <location>
        <begin position="277"/>
        <end position="302"/>
    </location>
</feature>
<evidence type="ECO:0000259" key="7">
    <source>
        <dbReference type="Pfam" id="PF12698"/>
    </source>
</evidence>
<name>A0A4P5P9S9_9ENTE</name>
<evidence type="ECO:0000313" key="8">
    <source>
        <dbReference type="EMBL" id="GCF92242.1"/>
    </source>
</evidence>
<feature type="transmembrane region" description="Helical" evidence="6">
    <location>
        <begin position="174"/>
        <end position="195"/>
    </location>
</feature>
<keyword evidence="4 6" id="KW-1133">Transmembrane helix</keyword>
<protein>
    <submittedName>
        <fullName evidence="8">Sodium ABC transporter permease</fullName>
    </submittedName>
</protein>
<evidence type="ECO:0000256" key="2">
    <source>
        <dbReference type="ARBA" id="ARBA00022475"/>
    </source>
</evidence>
<dbReference type="OrthoDB" id="9768837at2"/>
<feature type="transmembrane region" description="Helical" evidence="6">
    <location>
        <begin position="20"/>
        <end position="37"/>
    </location>
</feature>
<dbReference type="InterPro" id="IPR051449">
    <property type="entry name" value="ABC-2_transporter_component"/>
</dbReference>
<dbReference type="Proteomes" id="UP000290567">
    <property type="component" value="Unassembled WGS sequence"/>
</dbReference>
<evidence type="ECO:0000256" key="5">
    <source>
        <dbReference type="ARBA" id="ARBA00023136"/>
    </source>
</evidence>
<feature type="transmembrane region" description="Helical" evidence="6">
    <location>
        <begin position="362"/>
        <end position="384"/>
    </location>
</feature>
<feature type="transmembrane region" description="Helical" evidence="6">
    <location>
        <begin position="314"/>
        <end position="332"/>
    </location>
</feature>
<proteinExistence type="predicted"/>
<dbReference type="PANTHER" id="PTHR30294">
    <property type="entry name" value="MEMBRANE COMPONENT OF ABC TRANSPORTER YHHJ-RELATED"/>
    <property type="match status" value="1"/>
</dbReference>
<evidence type="ECO:0000313" key="9">
    <source>
        <dbReference type="Proteomes" id="UP000290567"/>
    </source>
</evidence>
<sequence>MSKLGIIIKDVYKKNVKSVAFVIMILAPFLVMGIFYLSQHFFGDMNDINKIGIVAEESTIADQFKQIKNKDYRFETVSSEKKAQDQLENETIDAYLKLSIDGQNINGEMYSTSSLGTTTELSLQQILNQLQSSIRAANLSLSTEQVQAVMAPAAFKASKVSFENGKMESDQGDAGIQLVLSFLTTIIMFVFIMTYSSIISQEIASEKGTRIMEVLLSSMKAKTHYYGKLLGVLLVAVTQLVIYLIAFIIAYQQFKDQPIVRDFLSNVSIKSLLGKNVFVIIGFMLIGIFIYAVLSALCGSLVNKPEDTAKAIQPVMYLSMIGYMIGLILGAADPTNAVIKVTSYIPFISSYSMPLRLATNTVHFSSALVSLGILFGTTIGLTLFSAELYKSNVLVYSEGGTFSSFKQSLSIMRNERRKKQTK</sequence>
<dbReference type="RefSeq" id="WP_146620760.1">
    <property type="nucleotide sequence ID" value="NZ_BJCC01000001.1"/>
</dbReference>
<evidence type="ECO:0000256" key="1">
    <source>
        <dbReference type="ARBA" id="ARBA00004651"/>
    </source>
</evidence>
<evidence type="ECO:0000256" key="3">
    <source>
        <dbReference type="ARBA" id="ARBA00022692"/>
    </source>
</evidence>
<keyword evidence="2" id="KW-1003">Cell membrane</keyword>
<feature type="transmembrane region" description="Helical" evidence="6">
    <location>
        <begin position="229"/>
        <end position="251"/>
    </location>
</feature>
<reference evidence="9" key="1">
    <citation type="submission" date="2019-02" db="EMBL/GenBank/DDBJ databases">
        <title>Draft genome sequence of Enterococcus sp. Gos25-1.</title>
        <authorList>
            <person name="Tanaka N."/>
            <person name="Shiwa Y."/>
            <person name="Fujita N."/>
        </authorList>
    </citation>
    <scope>NUCLEOTIDE SEQUENCE [LARGE SCALE GENOMIC DNA]</scope>
    <source>
        <strain evidence="9">Gos25-1</strain>
    </source>
</reference>
<organism evidence="8 9">
    <name type="scientific">Enterococcus florum</name>
    <dbReference type="NCBI Taxonomy" id="2480627"/>
    <lineage>
        <taxon>Bacteria</taxon>
        <taxon>Bacillati</taxon>
        <taxon>Bacillota</taxon>
        <taxon>Bacilli</taxon>
        <taxon>Lactobacillales</taxon>
        <taxon>Enterococcaceae</taxon>
        <taxon>Enterococcus</taxon>
    </lineage>
</organism>
<dbReference type="AlphaFoldDB" id="A0A4P5P9S9"/>
<gene>
    <name evidence="8" type="ORF">NRIC_01330</name>
</gene>
<comment type="caution">
    <text evidence="8">The sequence shown here is derived from an EMBL/GenBank/DDBJ whole genome shotgun (WGS) entry which is preliminary data.</text>
</comment>
<keyword evidence="9" id="KW-1185">Reference proteome</keyword>